<protein>
    <submittedName>
        <fullName evidence="2">Uncharacterized protein</fullName>
    </submittedName>
</protein>
<evidence type="ECO:0000256" key="1">
    <source>
        <dbReference type="SAM" id="MobiDB-lite"/>
    </source>
</evidence>
<dbReference type="EMBL" id="JAAIUW010000001">
    <property type="protein sequence ID" value="KAF7844279.1"/>
    <property type="molecule type" value="Genomic_DNA"/>
</dbReference>
<evidence type="ECO:0000313" key="3">
    <source>
        <dbReference type="Proteomes" id="UP000634136"/>
    </source>
</evidence>
<evidence type="ECO:0000313" key="2">
    <source>
        <dbReference type="EMBL" id="KAF7844279.1"/>
    </source>
</evidence>
<feature type="compositionally biased region" description="Polar residues" evidence="1">
    <location>
        <begin position="83"/>
        <end position="101"/>
    </location>
</feature>
<reference evidence="2" key="1">
    <citation type="submission" date="2020-09" db="EMBL/GenBank/DDBJ databases">
        <title>Genome-Enabled Discovery of Anthraquinone Biosynthesis in Senna tora.</title>
        <authorList>
            <person name="Kang S.-H."/>
            <person name="Pandey R.P."/>
            <person name="Lee C.-M."/>
            <person name="Sim J.-S."/>
            <person name="Jeong J.-T."/>
            <person name="Choi B.-S."/>
            <person name="Jung M."/>
            <person name="Ginzburg D."/>
            <person name="Zhao K."/>
            <person name="Won S.Y."/>
            <person name="Oh T.-J."/>
            <person name="Yu Y."/>
            <person name="Kim N.-H."/>
            <person name="Lee O.R."/>
            <person name="Lee T.-H."/>
            <person name="Bashyal P."/>
            <person name="Kim T.-S."/>
            <person name="Lee W.-H."/>
            <person name="Kawkins C."/>
            <person name="Kim C.-K."/>
            <person name="Kim J.S."/>
            <person name="Ahn B.O."/>
            <person name="Rhee S.Y."/>
            <person name="Sohng J.K."/>
        </authorList>
    </citation>
    <scope>NUCLEOTIDE SEQUENCE</scope>
    <source>
        <tissue evidence="2">Leaf</tissue>
    </source>
</reference>
<feature type="region of interest" description="Disordered" evidence="1">
    <location>
        <begin position="77"/>
        <end position="121"/>
    </location>
</feature>
<dbReference type="Proteomes" id="UP000634136">
    <property type="component" value="Unassembled WGS sequence"/>
</dbReference>
<proteinExistence type="predicted"/>
<keyword evidence="3" id="KW-1185">Reference proteome</keyword>
<accession>A0A834XH58</accession>
<name>A0A834XH58_9FABA</name>
<gene>
    <name evidence="2" type="ORF">G2W53_001184</name>
</gene>
<organism evidence="2 3">
    <name type="scientific">Senna tora</name>
    <dbReference type="NCBI Taxonomy" id="362788"/>
    <lineage>
        <taxon>Eukaryota</taxon>
        <taxon>Viridiplantae</taxon>
        <taxon>Streptophyta</taxon>
        <taxon>Embryophyta</taxon>
        <taxon>Tracheophyta</taxon>
        <taxon>Spermatophyta</taxon>
        <taxon>Magnoliopsida</taxon>
        <taxon>eudicotyledons</taxon>
        <taxon>Gunneridae</taxon>
        <taxon>Pentapetalae</taxon>
        <taxon>rosids</taxon>
        <taxon>fabids</taxon>
        <taxon>Fabales</taxon>
        <taxon>Fabaceae</taxon>
        <taxon>Caesalpinioideae</taxon>
        <taxon>Cassia clade</taxon>
        <taxon>Senna</taxon>
    </lineage>
</organism>
<dbReference type="AlphaFoldDB" id="A0A834XH58"/>
<sequence length="121" mass="13339">MEYLFRANRNKRPRTENPPQYSRRPPTTFTVSAALTAFSGDPHSGGVLRRISHTRVAGVLATPTEKVAKVFRAPGAHACLDTGTKSGGRNTYLPPSSNKYHSPQGGEESPFGFRKQRNTPW</sequence>
<comment type="caution">
    <text evidence="2">The sequence shown here is derived from an EMBL/GenBank/DDBJ whole genome shotgun (WGS) entry which is preliminary data.</text>
</comment>
<feature type="region of interest" description="Disordered" evidence="1">
    <location>
        <begin position="1"/>
        <end position="26"/>
    </location>
</feature>
<feature type="compositionally biased region" description="Polar residues" evidence="1">
    <location>
        <begin position="17"/>
        <end position="26"/>
    </location>
</feature>